<dbReference type="InterPro" id="IPR003719">
    <property type="entry name" value="Phenazine_PhzF-like"/>
</dbReference>
<name>A0ABP5KJT8_9ACTN</name>
<keyword evidence="2" id="KW-1185">Reference proteome</keyword>
<dbReference type="NCBIfam" id="TIGR00654">
    <property type="entry name" value="PhzF_family"/>
    <property type="match status" value="1"/>
</dbReference>
<organism evidence="1 2">
    <name type="scientific">Actinomadura napierensis</name>
    <dbReference type="NCBI Taxonomy" id="267854"/>
    <lineage>
        <taxon>Bacteria</taxon>
        <taxon>Bacillati</taxon>
        <taxon>Actinomycetota</taxon>
        <taxon>Actinomycetes</taxon>
        <taxon>Streptosporangiales</taxon>
        <taxon>Thermomonosporaceae</taxon>
        <taxon>Actinomadura</taxon>
    </lineage>
</organism>
<keyword evidence="1" id="KW-0413">Isomerase</keyword>
<protein>
    <submittedName>
        <fullName evidence="1">PhzF family isomerase</fullName>
    </submittedName>
</protein>
<dbReference type="EMBL" id="BAAAMR010000016">
    <property type="protein sequence ID" value="GAA2131576.1"/>
    <property type="molecule type" value="Genomic_DNA"/>
</dbReference>
<dbReference type="GO" id="GO:0016853">
    <property type="term" value="F:isomerase activity"/>
    <property type="evidence" value="ECO:0007669"/>
    <property type="project" value="UniProtKB-KW"/>
</dbReference>
<accession>A0ABP5KJT8</accession>
<evidence type="ECO:0000313" key="1">
    <source>
        <dbReference type="EMBL" id="GAA2131576.1"/>
    </source>
</evidence>
<proteinExistence type="predicted"/>
<dbReference type="SUPFAM" id="SSF54506">
    <property type="entry name" value="Diaminopimelate epimerase-like"/>
    <property type="match status" value="1"/>
</dbReference>
<reference evidence="2" key="1">
    <citation type="journal article" date="2019" name="Int. J. Syst. Evol. Microbiol.">
        <title>The Global Catalogue of Microorganisms (GCM) 10K type strain sequencing project: providing services to taxonomists for standard genome sequencing and annotation.</title>
        <authorList>
            <consortium name="The Broad Institute Genomics Platform"/>
            <consortium name="The Broad Institute Genome Sequencing Center for Infectious Disease"/>
            <person name="Wu L."/>
            <person name="Ma J."/>
        </authorList>
    </citation>
    <scope>NUCLEOTIDE SEQUENCE [LARGE SCALE GENOMIC DNA]</scope>
    <source>
        <strain evidence="2">JCM 13850</strain>
    </source>
</reference>
<dbReference type="RefSeq" id="WP_344264994.1">
    <property type="nucleotide sequence ID" value="NZ_BAAAMR010000016.1"/>
</dbReference>
<evidence type="ECO:0000313" key="2">
    <source>
        <dbReference type="Proteomes" id="UP001501020"/>
    </source>
</evidence>
<comment type="caution">
    <text evidence="1">The sequence shown here is derived from an EMBL/GenBank/DDBJ whole genome shotgun (WGS) entry which is preliminary data.</text>
</comment>
<dbReference type="Proteomes" id="UP001501020">
    <property type="component" value="Unassembled WGS sequence"/>
</dbReference>
<dbReference type="PIRSF" id="PIRSF016184">
    <property type="entry name" value="PhzC_PhzF"/>
    <property type="match status" value="1"/>
</dbReference>
<gene>
    <name evidence="1" type="ORF">GCM10009727_24060</name>
</gene>
<dbReference type="Pfam" id="PF02567">
    <property type="entry name" value="PhzC-PhzF"/>
    <property type="match status" value="1"/>
</dbReference>
<dbReference type="Gene3D" id="3.10.310.10">
    <property type="entry name" value="Diaminopimelate Epimerase, Chain A, domain 1"/>
    <property type="match status" value="2"/>
</dbReference>
<sequence>MPVTIVDACRRDGRGGSPTAVLDDGPFSDAERRAVPALMGTSHAVFVSPENDGPAVPVRFFTTEGELPACGHGTVAALAVLAERAGGDDHRAVLRTSRRTFTGHCVRNASGLTAEFDPGPVDLREPTARERALVLPALGIAPGALGSGLRVASVGRPRMLVPVTTRSALTALAPDQDRLRAACDELGLLGAYVHTPPTGEGSLAARLFAPSIGVPEDIANANSTACLAAHLAGRGITGISVDMGDALGAPSTITATTRQGPSGPVVRVGGTATIERTTVLPQA</sequence>
<dbReference type="PANTHER" id="PTHR13774">
    <property type="entry name" value="PHENAZINE BIOSYNTHESIS PROTEIN"/>
    <property type="match status" value="1"/>
</dbReference>